<protein>
    <recommendedName>
        <fullName evidence="3">histidine kinase</fullName>
        <ecNumber evidence="3">2.7.13.3</ecNumber>
    </recommendedName>
</protein>
<evidence type="ECO:0000256" key="7">
    <source>
        <dbReference type="ARBA" id="ARBA00022692"/>
    </source>
</evidence>
<evidence type="ECO:0000256" key="14">
    <source>
        <dbReference type="SAM" id="Phobius"/>
    </source>
</evidence>
<evidence type="ECO:0000256" key="3">
    <source>
        <dbReference type="ARBA" id="ARBA00012438"/>
    </source>
</evidence>
<evidence type="ECO:0000256" key="4">
    <source>
        <dbReference type="ARBA" id="ARBA00022475"/>
    </source>
</evidence>
<evidence type="ECO:0000256" key="10">
    <source>
        <dbReference type="ARBA" id="ARBA00022840"/>
    </source>
</evidence>
<evidence type="ECO:0000259" key="15">
    <source>
        <dbReference type="PROSITE" id="PS50109"/>
    </source>
</evidence>
<dbReference type="Proteomes" id="UP000184079">
    <property type="component" value="Unassembled WGS sequence"/>
</dbReference>
<accession>A0A1M5W3F2</accession>
<dbReference type="SMART" id="SM00387">
    <property type="entry name" value="HATPase_c"/>
    <property type="match status" value="1"/>
</dbReference>
<keyword evidence="13 14" id="KW-0472">Membrane</keyword>
<dbReference type="PRINTS" id="PR00344">
    <property type="entry name" value="BCTRLSENSOR"/>
</dbReference>
<keyword evidence="11 14" id="KW-1133">Transmembrane helix</keyword>
<evidence type="ECO:0000256" key="13">
    <source>
        <dbReference type="ARBA" id="ARBA00023136"/>
    </source>
</evidence>
<dbReference type="InterPro" id="IPR003594">
    <property type="entry name" value="HATPase_dom"/>
</dbReference>
<dbReference type="PANTHER" id="PTHR45453:SF2">
    <property type="entry name" value="HISTIDINE KINASE"/>
    <property type="match status" value="1"/>
</dbReference>
<evidence type="ECO:0000256" key="12">
    <source>
        <dbReference type="ARBA" id="ARBA00023012"/>
    </source>
</evidence>
<evidence type="ECO:0000256" key="5">
    <source>
        <dbReference type="ARBA" id="ARBA00022553"/>
    </source>
</evidence>
<dbReference type="PROSITE" id="PS50109">
    <property type="entry name" value="HIS_KIN"/>
    <property type="match status" value="1"/>
</dbReference>
<keyword evidence="9 16" id="KW-0418">Kinase</keyword>
<dbReference type="AlphaFoldDB" id="A0A1M5W3F2"/>
<dbReference type="PANTHER" id="PTHR45453">
    <property type="entry name" value="PHOSPHATE REGULON SENSOR PROTEIN PHOR"/>
    <property type="match status" value="1"/>
</dbReference>
<keyword evidence="6" id="KW-0808">Transferase</keyword>
<feature type="transmembrane region" description="Helical" evidence="14">
    <location>
        <begin position="12"/>
        <end position="30"/>
    </location>
</feature>
<dbReference type="InterPro" id="IPR050351">
    <property type="entry name" value="BphY/WalK/GraS-like"/>
</dbReference>
<evidence type="ECO:0000256" key="11">
    <source>
        <dbReference type="ARBA" id="ARBA00022989"/>
    </source>
</evidence>
<dbReference type="InterPro" id="IPR003661">
    <property type="entry name" value="HisK_dim/P_dom"/>
</dbReference>
<dbReference type="GO" id="GO:0004721">
    <property type="term" value="F:phosphoprotein phosphatase activity"/>
    <property type="evidence" value="ECO:0007669"/>
    <property type="project" value="TreeGrafter"/>
</dbReference>
<dbReference type="FunFam" id="3.30.565.10:FF:000057">
    <property type="entry name" value="Sensor histidine kinase"/>
    <property type="match status" value="1"/>
</dbReference>
<proteinExistence type="predicted"/>
<keyword evidence="12" id="KW-0902">Two-component regulatory system</keyword>
<evidence type="ECO:0000313" key="16">
    <source>
        <dbReference type="EMBL" id="SHH81723.1"/>
    </source>
</evidence>
<dbReference type="RefSeq" id="WP_073011405.1">
    <property type="nucleotide sequence ID" value="NZ_FQXD01000014.1"/>
</dbReference>
<feature type="transmembrane region" description="Helical" evidence="14">
    <location>
        <begin position="42"/>
        <end position="62"/>
    </location>
</feature>
<evidence type="ECO:0000256" key="9">
    <source>
        <dbReference type="ARBA" id="ARBA00022777"/>
    </source>
</evidence>
<dbReference type="GO" id="GO:0016036">
    <property type="term" value="P:cellular response to phosphate starvation"/>
    <property type="evidence" value="ECO:0007669"/>
    <property type="project" value="TreeGrafter"/>
</dbReference>
<gene>
    <name evidence="16" type="ORF">SAMN05421807_114102</name>
</gene>
<evidence type="ECO:0000256" key="8">
    <source>
        <dbReference type="ARBA" id="ARBA00022741"/>
    </source>
</evidence>
<reference evidence="17" key="1">
    <citation type="submission" date="2016-11" db="EMBL/GenBank/DDBJ databases">
        <authorList>
            <person name="Varghese N."/>
            <person name="Submissions S."/>
        </authorList>
    </citation>
    <scope>NUCLEOTIDE SEQUENCE [LARGE SCALE GENOMIC DNA]</scope>
    <source>
        <strain evidence="17">CGMCC 1.6496</strain>
    </source>
</reference>
<dbReference type="Gene3D" id="3.30.565.10">
    <property type="entry name" value="Histidine kinase-like ATPase, C-terminal domain"/>
    <property type="match status" value="1"/>
</dbReference>
<comment type="catalytic activity">
    <reaction evidence="1">
        <text>ATP + protein L-histidine = ADP + protein N-phospho-L-histidine.</text>
        <dbReference type="EC" id="2.7.13.3"/>
    </reaction>
</comment>
<dbReference type="InterPro" id="IPR005467">
    <property type="entry name" value="His_kinase_dom"/>
</dbReference>
<evidence type="ECO:0000256" key="1">
    <source>
        <dbReference type="ARBA" id="ARBA00000085"/>
    </source>
</evidence>
<name>A0A1M5W3F2_9BACI</name>
<keyword evidence="8" id="KW-0547">Nucleotide-binding</keyword>
<dbReference type="EMBL" id="FQXD01000014">
    <property type="protein sequence ID" value="SHH81723.1"/>
    <property type="molecule type" value="Genomic_DNA"/>
</dbReference>
<keyword evidence="17" id="KW-1185">Reference proteome</keyword>
<keyword evidence="5" id="KW-0597">Phosphoprotein</keyword>
<evidence type="ECO:0000256" key="2">
    <source>
        <dbReference type="ARBA" id="ARBA00004651"/>
    </source>
</evidence>
<dbReference type="EC" id="2.7.13.3" evidence="3"/>
<evidence type="ECO:0000256" key="6">
    <source>
        <dbReference type="ARBA" id="ARBA00022679"/>
    </source>
</evidence>
<keyword evidence="7 14" id="KW-0812">Transmembrane</keyword>
<dbReference type="CDD" id="cd00082">
    <property type="entry name" value="HisKA"/>
    <property type="match status" value="1"/>
</dbReference>
<comment type="subcellular location">
    <subcellularLocation>
        <location evidence="2">Cell membrane</location>
        <topology evidence="2">Multi-pass membrane protein</topology>
    </subcellularLocation>
</comment>
<dbReference type="InterPro" id="IPR004358">
    <property type="entry name" value="Sig_transdc_His_kin-like_C"/>
</dbReference>
<dbReference type="GO" id="GO:0000155">
    <property type="term" value="F:phosphorelay sensor kinase activity"/>
    <property type="evidence" value="ECO:0007669"/>
    <property type="project" value="InterPro"/>
</dbReference>
<dbReference type="Pfam" id="PF02518">
    <property type="entry name" value="HATPase_c"/>
    <property type="match status" value="1"/>
</dbReference>
<keyword evidence="4" id="KW-1003">Cell membrane</keyword>
<organism evidence="16 17">
    <name type="scientific">Virgibacillus chiguensis</name>
    <dbReference type="NCBI Taxonomy" id="411959"/>
    <lineage>
        <taxon>Bacteria</taxon>
        <taxon>Bacillati</taxon>
        <taxon>Bacillota</taxon>
        <taxon>Bacilli</taxon>
        <taxon>Bacillales</taxon>
        <taxon>Bacillaceae</taxon>
        <taxon>Virgibacillus</taxon>
    </lineage>
</organism>
<dbReference type="GO" id="GO:0005524">
    <property type="term" value="F:ATP binding"/>
    <property type="evidence" value="ECO:0007669"/>
    <property type="project" value="UniProtKB-KW"/>
</dbReference>
<dbReference type="GO" id="GO:0005886">
    <property type="term" value="C:plasma membrane"/>
    <property type="evidence" value="ECO:0007669"/>
    <property type="project" value="UniProtKB-SubCell"/>
</dbReference>
<sequence>MKDFLKDSVPTILFFYTQLIVFILIVQLFYGIKAVPMDWDLIIYLFILLTFGLLLFLAYRYYRLRDYYVTIHHDKDNATWLPDPPTQLLLNIKQQHDAQTNRYAEEIEQLKEQKQMEFHFIQQWVHQMKTPVSVMHLTLQKEKLQLSQNFLHSMHEELERMQQGLDLALYQSRLQKFDRDFQVQQIVLRDLVKDIIQEFKSSFIRNQVYPELTIEEKYVVTTDSKWLRFVISQAVSNAIKYSKDEVAKIYFCTSLSDDHKLVLQITDTGYGIPREDINRVFDPFFTGKNGRKFRESTGMGLYLSKQICTELGHELTIASEEGKGTTVSIHFSHR</sequence>
<feature type="domain" description="Histidine kinase" evidence="15">
    <location>
        <begin position="123"/>
        <end position="334"/>
    </location>
</feature>
<dbReference type="InterPro" id="IPR036890">
    <property type="entry name" value="HATPase_C_sf"/>
</dbReference>
<evidence type="ECO:0000313" key="17">
    <source>
        <dbReference type="Proteomes" id="UP000184079"/>
    </source>
</evidence>
<keyword evidence="10" id="KW-0067">ATP-binding</keyword>
<dbReference type="SUPFAM" id="SSF55874">
    <property type="entry name" value="ATPase domain of HSP90 chaperone/DNA topoisomerase II/histidine kinase"/>
    <property type="match status" value="1"/>
</dbReference>